<evidence type="ECO:0008006" key="3">
    <source>
        <dbReference type="Google" id="ProtNLM"/>
    </source>
</evidence>
<dbReference type="AlphaFoldDB" id="W4VN44"/>
<dbReference type="STRING" id="1298598.JCM21714_3721"/>
<dbReference type="Gene3D" id="3.40.50.1820">
    <property type="entry name" value="alpha/beta hydrolase"/>
    <property type="match status" value="1"/>
</dbReference>
<dbReference type="InterPro" id="IPR029058">
    <property type="entry name" value="AB_hydrolase_fold"/>
</dbReference>
<protein>
    <recommendedName>
        <fullName evidence="3">Lipase</fullName>
    </recommendedName>
</protein>
<accession>W4VN44</accession>
<sequence length="182" mass="20244">MPPIIFIHGLNSSPSSAWELNMKWENDYGHADANEGISSTESFTGNTYSWAENQPYSNVDTHYIDSYDNGDDSIIELPERLIEYNSYTPNVDLFAYQYGANNHVGIAGDDLESFIQGLRTHVDSISSYQDFNIIAHSKGGLVSRHFIELTDGTLDIDRLITFGTPHFGVNNSAAGDLDRGEQ</sequence>
<keyword evidence="2" id="KW-1185">Reference proteome</keyword>
<proteinExistence type="predicted"/>
<evidence type="ECO:0000313" key="1">
    <source>
        <dbReference type="EMBL" id="GAE94556.1"/>
    </source>
</evidence>
<dbReference type="Pfam" id="PF02089">
    <property type="entry name" value="Palm_thioest"/>
    <property type="match status" value="1"/>
</dbReference>
<dbReference type="OrthoDB" id="503948at2"/>
<gene>
    <name evidence="1" type="ORF">JCM21714_3721</name>
</gene>
<reference evidence="1 2" key="1">
    <citation type="journal article" date="2014" name="Genome Announc.">
        <title>Draft Genome Sequence of the Boron-Tolerant and Moderately Halotolerant Bacterium Gracilibacillus boraciitolerans JCM 21714T.</title>
        <authorList>
            <person name="Ahmed I."/>
            <person name="Oshima K."/>
            <person name="Suda W."/>
            <person name="Kitamura K."/>
            <person name="Iida T."/>
            <person name="Ohmori Y."/>
            <person name="Fujiwara T."/>
            <person name="Hattori M."/>
            <person name="Ohkuma M."/>
        </authorList>
    </citation>
    <scope>NUCLEOTIDE SEQUENCE [LARGE SCALE GENOMIC DNA]</scope>
    <source>
        <strain evidence="1 2">JCM 21714</strain>
    </source>
</reference>
<dbReference type="SUPFAM" id="SSF53474">
    <property type="entry name" value="alpha/beta-Hydrolases"/>
    <property type="match status" value="1"/>
</dbReference>
<dbReference type="Proteomes" id="UP000019102">
    <property type="component" value="Unassembled WGS sequence"/>
</dbReference>
<organism evidence="1 2">
    <name type="scientific">Gracilibacillus boraciitolerans JCM 21714</name>
    <dbReference type="NCBI Taxonomy" id="1298598"/>
    <lineage>
        <taxon>Bacteria</taxon>
        <taxon>Bacillati</taxon>
        <taxon>Bacillota</taxon>
        <taxon>Bacilli</taxon>
        <taxon>Bacillales</taxon>
        <taxon>Bacillaceae</taxon>
        <taxon>Gracilibacillus</taxon>
    </lineage>
</organism>
<comment type="caution">
    <text evidence="1">The sequence shown here is derived from an EMBL/GenBank/DDBJ whole genome shotgun (WGS) entry which is preliminary data.</text>
</comment>
<dbReference type="RefSeq" id="WP_084040817.1">
    <property type="nucleotide sequence ID" value="NZ_BAVS01000026.1"/>
</dbReference>
<evidence type="ECO:0000313" key="2">
    <source>
        <dbReference type="Proteomes" id="UP000019102"/>
    </source>
</evidence>
<name>W4VN44_9BACI</name>
<dbReference type="EMBL" id="BAVS01000026">
    <property type="protein sequence ID" value="GAE94556.1"/>
    <property type="molecule type" value="Genomic_DNA"/>
</dbReference>